<dbReference type="Proteomes" id="UP000332515">
    <property type="component" value="Unassembled WGS sequence"/>
</dbReference>
<reference evidence="1 2" key="1">
    <citation type="submission" date="2019-09" db="EMBL/GenBank/DDBJ databases">
        <title>Segnochrobactrum spirostomi gen. nov., sp. nov., isolated from the ciliate Spirostomum cf. yagiui and description of a novel family, Segnochrobactraceae fam. nov. within the order Rhizobiales of the class Alphaproteobacteria.</title>
        <authorList>
            <person name="Akter S."/>
            <person name="Shazib S.U.A."/>
            <person name="Shin M.K."/>
        </authorList>
    </citation>
    <scope>NUCLEOTIDE SEQUENCE [LARGE SCALE GENOMIC DNA]</scope>
    <source>
        <strain evidence="1 2">Sp-1</strain>
    </source>
</reference>
<dbReference type="InterPro" id="IPR024787">
    <property type="entry name" value="EcsC"/>
</dbReference>
<dbReference type="RefSeq" id="WP_153490661.1">
    <property type="nucleotide sequence ID" value="NZ_VWNA01000003.1"/>
</dbReference>
<sequence length="290" mass="31202">MMPAIRDPASSLSAPHRRELAAAVRKLERPTLAARIADYAGKPVNELIKLMPRPINRRFQALVRAAIFQCLEVAIESLDPNDRSAASPWTNKVMVGLTGGVGGFFGIAALPFELPLTTTLMLRSIAEIAREHGEDLSRLETRLSCVEVFALGGRVPSEQARLDYYAVRTVLSSLVRDVVTQVAEVGAVSASSPLLARFAGEIVGRFGVVLSDQLAVGAAPVIGAVGGAAVNVVFTDHFQRVAEGHFAIRRLERLYGAGEVERAYHAAAHDLSGLRRRFGQTARRPSETAA</sequence>
<keyword evidence="2" id="KW-1185">Reference proteome</keyword>
<gene>
    <name evidence="1" type="ORF">F0357_22780</name>
</gene>
<proteinExistence type="predicted"/>
<organism evidence="1 2">
    <name type="scientific">Segnochrobactrum spirostomi</name>
    <dbReference type="NCBI Taxonomy" id="2608987"/>
    <lineage>
        <taxon>Bacteria</taxon>
        <taxon>Pseudomonadati</taxon>
        <taxon>Pseudomonadota</taxon>
        <taxon>Alphaproteobacteria</taxon>
        <taxon>Hyphomicrobiales</taxon>
        <taxon>Segnochrobactraceae</taxon>
        <taxon>Segnochrobactrum</taxon>
    </lineage>
</organism>
<dbReference type="EMBL" id="VWNA01000003">
    <property type="protein sequence ID" value="MQT15426.1"/>
    <property type="molecule type" value="Genomic_DNA"/>
</dbReference>
<dbReference type="AlphaFoldDB" id="A0A6A7Y969"/>
<dbReference type="PANTHER" id="PTHR41260:SF1">
    <property type="entry name" value="PROTEIN ECSC"/>
    <property type="match status" value="1"/>
</dbReference>
<accession>A0A6A7Y969</accession>
<evidence type="ECO:0008006" key="3">
    <source>
        <dbReference type="Google" id="ProtNLM"/>
    </source>
</evidence>
<comment type="caution">
    <text evidence="1">The sequence shown here is derived from an EMBL/GenBank/DDBJ whole genome shotgun (WGS) entry which is preliminary data.</text>
</comment>
<dbReference type="Pfam" id="PF12787">
    <property type="entry name" value="EcsC"/>
    <property type="match status" value="1"/>
</dbReference>
<name>A0A6A7Y969_9HYPH</name>
<evidence type="ECO:0000313" key="2">
    <source>
        <dbReference type="Proteomes" id="UP000332515"/>
    </source>
</evidence>
<dbReference type="PANTHER" id="PTHR41260">
    <property type="entry name" value="PROTEIN ECSC"/>
    <property type="match status" value="1"/>
</dbReference>
<evidence type="ECO:0000313" key="1">
    <source>
        <dbReference type="EMBL" id="MQT15426.1"/>
    </source>
</evidence>
<protein>
    <recommendedName>
        <fullName evidence="3">EcsC family protein</fullName>
    </recommendedName>
</protein>